<dbReference type="GO" id="GO:0006508">
    <property type="term" value="P:proteolysis"/>
    <property type="evidence" value="ECO:0007669"/>
    <property type="project" value="UniProtKB-KW"/>
</dbReference>
<feature type="transmembrane region" description="Helical" evidence="15">
    <location>
        <begin position="398"/>
        <end position="422"/>
    </location>
</feature>
<feature type="transmembrane region" description="Helical" evidence="15">
    <location>
        <begin position="342"/>
        <end position="359"/>
    </location>
</feature>
<dbReference type="EMBL" id="QFRA01000004">
    <property type="protein sequence ID" value="PZR05872.1"/>
    <property type="molecule type" value="Genomic_DNA"/>
</dbReference>
<evidence type="ECO:0000256" key="15">
    <source>
        <dbReference type="SAM" id="Phobius"/>
    </source>
</evidence>
<dbReference type="PANTHER" id="PTHR42837:SF2">
    <property type="entry name" value="MEMBRANE METALLOPROTEASE ARASP2, CHLOROPLASTIC-RELATED"/>
    <property type="match status" value="1"/>
</dbReference>
<dbReference type="GO" id="GO:0004222">
    <property type="term" value="F:metalloendopeptidase activity"/>
    <property type="evidence" value="ECO:0007669"/>
    <property type="project" value="InterPro"/>
</dbReference>
<feature type="transmembrane region" description="Helical" evidence="15">
    <location>
        <begin position="110"/>
        <end position="137"/>
    </location>
</feature>
<dbReference type="InterPro" id="IPR008915">
    <property type="entry name" value="Peptidase_M50"/>
</dbReference>
<evidence type="ECO:0000256" key="12">
    <source>
        <dbReference type="ARBA" id="ARBA00032214"/>
    </source>
</evidence>
<keyword evidence="11 15" id="KW-0472">Membrane</keyword>
<evidence type="ECO:0000313" key="18">
    <source>
        <dbReference type="Proteomes" id="UP000249432"/>
    </source>
</evidence>
<protein>
    <recommendedName>
        <fullName evidence="4">Zinc metalloprotease Rip1</fullName>
    </recommendedName>
    <alternativeName>
        <fullName evidence="12">S2P endopeptidase</fullName>
    </alternativeName>
    <alternativeName>
        <fullName evidence="13">Site-2-type intramembrane protease</fullName>
    </alternativeName>
</protein>
<feature type="region of interest" description="Disordered" evidence="14">
    <location>
        <begin position="155"/>
        <end position="184"/>
    </location>
</feature>
<evidence type="ECO:0000256" key="2">
    <source>
        <dbReference type="ARBA" id="ARBA00004141"/>
    </source>
</evidence>
<evidence type="ECO:0000256" key="6">
    <source>
        <dbReference type="ARBA" id="ARBA00022692"/>
    </source>
</evidence>
<feature type="domain" description="Peptidase M50" evidence="16">
    <location>
        <begin position="10"/>
        <end position="380"/>
    </location>
</feature>
<comment type="caution">
    <text evidence="17">The sequence shown here is derived from an EMBL/GenBank/DDBJ whole genome shotgun (WGS) entry which is preliminary data.</text>
</comment>
<comment type="cofactor">
    <cofactor evidence="1">
        <name>Zn(2+)</name>
        <dbReference type="ChEBI" id="CHEBI:29105"/>
    </cofactor>
</comment>
<gene>
    <name evidence="17" type="ORF">DI525_03110</name>
</gene>
<dbReference type="SUPFAM" id="SSF50156">
    <property type="entry name" value="PDZ domain-like"/>
    <property type="match status" value="1"/>
</dbReference>
<evidence type="ECO:0000256" key="14">
    <source>
        <dbReference type="SAM" id="MobiDB-lite"/>
    </source>
</evidence>
<dbReference type="RefSeq" id="WP_303734335.1">
    <property type="nucleotide sequence ID" value="NZ_CAKZHK010000009.1"/>
</dbReference>
<feature type="compositionally biased region" description="Low complexity" evidence="14">
    <location>
        <begin position="155"/>
        <end position="173"/>
    </location>
</feature>
<evidence type="ECO:0000256" key="7">
    <source>
        <dbReference type="ARBA" id="ARBA00022801"/>
    </source>
</evidence>
<keyword evidence="7" id="KW-0378">Hydrolase</keyword>
<keyword evidence="5" id="KW-0645">Protease</keyword>
<comment type="similarity">
    <text evidence="3">Belongs to the peptidase M50B family.</text>
</comment>
<dbReference type="Proteomes" id="UP000249432">
    <property type="component" value="Unassembled WGS sequence"/>
</dbReference>
<evidence type="ECO:0000256" key="3">
    <source>
        <dbReference type="ARBA" id="ARBA00007931"/>
    </source>
</evidence>
<evidence type="ECO:0000256" key="10">
    <source>
        <dbReference type="ARBA" id="ARBA00023049"/>
    </source>
</evidence>
<accession>A0A2W5SSR2</accession>
<evidence type="ECO:0000256" key="11">
    <source>
        <dbReference type="ARBA" id="ARBA00023136"/>
    </source>
</evidence>
<evidence type="ECO:0000256" key="13">
    <source>
        <dbReference type="ARBA" id="ARBA00033476"/>
    </source>
</evidence>
<keyword evidence="9 15" id="KW-1133">Transmembrane helix</keyword>
<evidence type="ECO:0000259" key="16">
    <source>
        <dbReference type="Pfam" id="PF02163"/>
    </source>
</evidence>
<dbReference type="AlphaFoldDB" id="A0A2W5SSR2"/>
<comment type="subcellular location">
    <subcellularLocation>
        <location evidence="2">Membrane</location>
        <topology evidence="2">Multi-pass membrane protein</topology>
    </subcellularLocation>
</comment>
<dbReference type="Pfam" id="PF02163">
    <property type="entry name" value="Peptidase_M50"/>
    <property type="match status" value="1"/>
</dbReference>
<keyword evidence="6 15" id="KW-0812">Transmembrane</keyword>
<proteinExistence type="inferred from homology"/>
<evidence type="ECO:0000256" key="9">
    <source>
        <dbReference type="ARBA" id="ARBA00022989"/>
    </source>
</evidence>
<name>A0A2W5SSR2_9CORY</name>
<evidence type="ECO:0000256" key="4">
    <source>
        <dbReference type="ARBA" id="ARBA00019897"/>
    </source>
</evidence>
<evidence type="ECO:0000313" key="17">
    <source>
        <dbReference type="EMBL" id="PZR05872.1"/>
    </source>
</evidence>
<evidence type="ECO:0000256" key="5">
    <source>
        <dbReference type="ARBA" id="ARBA00022670"/>
    </source>
</evidence>
<dbReference type="GO" id="GO:0016020">
    <property type="term" value="C:membrane"/>
    <property type="evidence" value="ECO:0007669"/>
    <property type="project" value="UniProtKB-SubCell"/>
</dbReference>
<reference evidence="17 18" key="1">
    <citation type="submission" date="2017-08" db="EMBL/GenBank/DDBJ databases">
        <title>Infants hospitalized years apart are colonized by the same room-sourced microbial strains.</title>
        <authorList>
            <person name="Brooks B."/>
            <person name="Olm M.R."/>
            <person name="Firek B.A."/>
            <person name="Baker R."/>
            <person name="Thomas B.C."/>
            <person name="Morowitz M.J."/>
            <person name="Banfield J.F."/>
        </authorList>
    </citation>
    <scope>NUCLEOTIDE SEQUENCE [LARGE SCALE GENOMIC DNA]</scope>
    <source>
        <strain evidence="17">S2_003_000_R1_3</strain>
    </source>
</reference>
<evidence type="ECO:0000256" key="8">
    <source>
        <dbReference type="ARBA" id="ARBA00022833"/>
    </source>
</evidence>
<keyword evidence="8" id="KW-0862">Zinc</keyword>
<sequence length="429" mass="45750">MSFIVGLVLFALGIVLTIALHECGHMVSARACGMRVRRYFIGFGPTLFSFRRREKKTSAAAAGRPLMTEYGLKAVPFGGFCDIAGMTAIDEVAPEDEPFSMVKRPVWQRLIVLLGGIMMNLLIGVIVMYFVAVAWGLPNPNVDLSAKVGSTQCVPQSASANSSSQDSSTPDCSGPGPAGKAGIRQGDTIVKVDGHDTPDFTTMGDVVQKIGRDHADDDHDPTVPVVVERNGETRTVDVTIQRVQRETTQGKTVTVGAIGMTWECPNNMYSHYNALSAIPGSLHYSGYMIGQSVVGLAKLPASVPGVVRSIGGGERSESSPMSVVGASVAGGDLVKHDQCSSFFLLLASLNFFLALFNLVPLPPLDGGHVAVTIWEKLRDMVRRLRGLSPLGPADYTKLMPLTVAVFVLLFGFGALVIVADVVNPIRLFG</sequence>
<dbReference type="Gene3D" id="2.30.42.10">
    <property type="match status" value="1"/>
</dbReference>
<dbReference type="CDD" id="cd06163">
    <property type="entry name" value="S2P-M50_PDZ_RseP-like"/>
    <property type="match status" value="1"/>
</dbReference>
<dbReference type="InterPro" id="IPR036034">
    <property type="entry name" value="PDZ_sf"/>
</dbReference>
<dbReference type="PANTHER" id="PTHR42837">
    <property type="entry name" value="REGULATOR OF SIGMA-E PROTEASE RSEP"/>
    <property type="match status" value="1"/>
</dbReference>
<dbReference type="InterPro" id="IPR004387">
    <property type="entry name" value="Pept_M50_Zn"/>
</dbReference>
<organism evidence="17 18">
    <name type="scientific">Corynebacterium kroppenstedtii</name>
    <dbReference type="NCBI Taxonomy" id="161879"/>
    <lineage>
        <taxon>Bacteria</taxon>
        <taxon>Bacillati</taxon>
        <taxon>Actinomycetota</taxon>
        <taxon>Actinomycetes</taxon>
        <taxon>Mycobacteriales</taxon>
        <taxon>Corynebacteriaceae</taxon>
        <taxon>Corynebacterium</taxon>
    </lineage>
</organism>
<evidence type="ECO:0000256" key="1">
    <source>
        <dbReference type="ARBA" id="ARBA00001947"/>
    </source>
</evidence>
<keyword evidence="10" id="KW-0482">Metalloprotease</keyword>